<dbReference type="RefSeq" id="WP_107254300.1">
    <property type="nucleotide sequence ID" value="NZ_PYOC01000005.1"/>
</dbReference>
<dbReference type="Pfam" id="PF12698">
    <property type="entry name" value="ABC2_membrane_3"/>
    <property type="match status" value="1"/>
</dbReference>
<feature type="transmembrane region" description="Helical" evidence="8">
    <location>
        <begin position="195"/>
        <end position="216"/>
    </location>
</feature>
<dbReference type="PANTHER" id="PTHR30294">
    <property type="entry name" value="MEMBRANE COMPONENT OF ABC TRANSPORTER YHHJ-RELATED"/>
    <property type="match status" value="1"/>
</dbReference>
<name>A0A2T3L781_9GAMM</name>
<evidence type="ECO:0000256" key="2">
    <source>
        <dbReference type="ARBA" id="ARBA00007783"/>
    </source>
</evidence>
<feature type="transmembrane region" description="Helical" evidence="8">
    <location>
        <begin position="252"/>
        <end position="273"/>
    </location>
</feature>
<evidence type="ECO:0000256" key="4">
    <source>
        <dbReference type="ARBA" id="ARBA00022475"/>
    </source>
</evidence>
<proteinExistence type="inferred from homology"/>
<feature type="transmembrane region" description="Helical" evidence="8">
    <location>
        <begin position="20"/>
        <end position="38"/>
    </location>
</feature>
<reference evidence="10 11" key="1">
    <citation type="submission" date="2018-03" db="EMBL/GenBank/DDBJ databases">
        <title>Whole genome sequencing of Histamine producing bacteria.</title>
        <authorList>
            <person name="Butler K."/>
        </authorList>
    </citation>
    <scope>NUCLEOTIDE SEQUENCE [LARGE SCALE GENOMIC DNA]</scope>
    <source>
        <strain evidence="10 11">ATCC 19614</strain>
    </source>
</reference>
<feature type="transmembrane region" description="Helical" evidence="8">
    <location>
        <begin position="369"/>
        <end position="389"/>
    </location>
</feature>
<evidence type="ECO:0000313" key="11">
    <source>
        <dbReference type="Proteomes" id="UP000241803"/>
    </source>
</evidence>
<keyword evidence="4" id="KW-1003">Cell membrane</keyword>
<evidence type="ECO:0000256" key="7">
    <source>
        <dbReference type="ARBA" id="ARBA00023136"/>
    </source>
</evidence>
<feature type="transmembrane region" description="Helical" evidence="8">
    <location>
        <begin position="280"/>
        <end position="302"/>
    </location>
</feature>
<dbReference type="InterPro" id="IPR047817">
    <property type="entry name" value="ABC2_TM_bact-type"/>
</dbReference>
<evidence type="ECO:0000256" key="3">
    <source>
        <dbReference type="ARBA" id="ARBA00022448"/>
    </source>
</evidence>
<dbReference type="InterPro" id="IPR051449">
    <property type="entry name" value="ABC-2_transporter_component"/>
</dbReference>
<keyword evidence="6 8" id="KW-1133">Transmembrane helix</keyword>
<feature type="domain" description="ABC transmembrane type-2" evidence="9">
    <location>
        <begin position="159"/>
        <end position="390"/>
    </location>
</feature>
<comment type="subcellular location">
    <subcellularLocation>
        <location evidence="1">Cell membrane</location>
        <topology evidence="1">Multi-pass membrane protein</topology>
    </subcellularLocation>
</comment>
<evidence type="ECO:0000256" key="1">
    <source>
        <dbReference type="ARBA" id="ARBA00004651"/>
    </source>
</evidence>
<dbReference type="AlphaFoldDB" id="A0A2T3L781"/>
<comment type="similarity">
    <text evidence="2">Belongs to the ABC-2 integral membrane protein family.</text>
</comment>
<dbReference type="Proteomes" id="UP000241803">
    <property type="component" value="Unassembled WGS sequence"/>
</dbReference>
<evidence type="ECO:0000256" key="5">
    <source>
        <dbReference type="ARBA" id="ARBA00022692"/>
    </source>
</evidence>
<dbReference type="PANTHER" id="PTHR30294:SF38">
    <property type="entry name" value="TRANSPORT PERMEASE PROTEIN"/>
    <property type="match status" value="1"/>
</dbReference>
<accession>A0A2T3L781</accession>
<sequence>MFKAMLMKEFLLVGRDKHALAALFIMPAVFILIMSLALKDVMNEDKSLMTYALVDHDQSTGSEALINKLSNLSVLTKHELNSNDFRSPEEEGVQFIIDIPEGFYQDKLPLNISVAADTSPSLLTIFKNQIALSWMGNKLDEINSSNQDRLAFLDEQNLGEQSLKTPTSFDEDTLMKVQYAKLAEDEKPTSTQQSVPSWIVFGLFFVIIPMSTIFISERKQNTLMRLSTMNLSLPVLFGGKILPYMLINQVQVWLMIGVGMYIVPLFGAAPLTIGGSVLGLILVSLSLSLSAIGLSILVATAVDSIEQATTIGGIINILLGAIGGVMVPKFVMPEAMQSFANVSPMSWGLEGFLDIFLRRGTVMDVLNESIALTLFGVVSLLIASVIFTYKQRKTS</sequence>
<evidence type="ECO:0000259" key="9">
    <source>
        <dbReference type="PROSITE" id="PS51012"/>
    </source>
</evidence>
<organism evidence="10 11">
    <name type="scientific">Photobacterium indicum</name>
    <dbReference type="NCBI Taxonomy" id="81447"/>
    <lineage>
        <taxon>Bacteria</taxon>
        <taxon>Pseudomonadati</taxon>
        <taxon>Pseudomonadota</taxon>
        <taxon>Gammaproteobacteria</taxon>
        <taxon>Vibrionales</taxon>
        <taxon>Vibrionaceae</taxon>
        <taxon>Photobacterium</taxon>
    </lineage>
</organism>
<protein>
    <submittedName>
        <fullName evidence="10">ABC transporter permease</fullName>
    </submittedName>
</protein>
<dbReference type="InterPro" id="IPR013525">
    <property type="entry name" value="ABC2_TM"/>
</dbReference>
<gene>
    <name evidence="10" type="ORF">C9J47_15400</name>
</gene>
<evidence type="ECO:0000256" key="8">
    <source>
        <dbReference type="SAM" id="Phobius"/>
    </source>
</evidence>
<evidence type="ECO:0000256" key="6">
    <source>
        <dbReference type="ARBA" id="ARBA00022989"/>
    </source>
</evidence>
<keyword evidence="11" id="KW-1185">Reference proteome</keyword>
<keyword evidence="7 8" id="KW-0472">Membrane</keyword>
<dbReference type="EMBL" id="PYOC01000005">
    <property type="protein sequence ID" value="PSV46237.1"/>
    <property type="molecule type" value="Genomic_DNA"/>
</dbReference>
<feature type="transmembrane region" description="Helical" evidence="8">
    <location>
        <begin position="308"/>
        <end position="327"/>
    </location>
</feature>
<dbReference type="PROSITE" id="PS51012">
    <property type="entry name" value="ABC_TM2"/>
    <property type="match status" value="1"/>
</dbReference>
<dbReference type="GO" id="GO:0005886">
    <property type="term" value="C:plasma membrane"/>
    <property type="evidence" value="ECO:0007669"/>
    <property type="project" value="UniProtKB-SubCell"/>
</dbReference>
<dbReference type="Gene3D" id="3.40.1710.10">
    <property type="entry name" value="abc type-2 transporter like domain"/>
    <property type="match status" value="1"/>
</dbReference>
<comment type="caution">
    <text evidence="10">The sequence shown here is derived from an EMBL/GenBank/DDBJ whole genome shotgun (WGS) entry which is preliminary data.</text>
</comment>
<dbReference type="GO" id="GO:0140359">
    <property type="term" value="F:ABC-type transporter activity"/>
    <property type="evidence" value="ECO:0007669"/>
    <property type="project" value="InterPro"/>
</dbReference>
<evidence type="ECO:0000313" key="10">
    <source>
        <dbReference type="EMBL" id="PSV46237.1"/>
    </source>
</evidence>
<keyword evidence="5 8" id="KW-0812">Transmembrane</keyword>
<keyword evidence="3" id="KW-0813">Transport</keyword>